<sequence length="649" mass="71796">MWNGIDDSGYSYHTIDATVSPSTVGPLPPLTMDSMFGSGNQSVCNSNFLDTFKFDNIFAQDNSAVLSSLARDEMERARLPPVNYFNPTINYNFYPQAPIVDTEGSTFGGSFITTSISASLPSFESYLGDRPPMSAYLSELNLNTGSGSESRPGSDSNLFSAVPYPGSTIYMAVPDPSRSSSPMTGTCSDSGTGSLAWEDPGVDLYDGSGSINTVSGPSGLDAGSALNPGCGSGSQSNIHLDASLFTTMSFNTIADYIPFAVAGAEPAKKRNNRKNPAALDVQHLQRNALKPVKLRAPKKGKKKVTNNDWLRQFLIHTTTSFENGNSTEKMLELKKDAEKRVEHAVAAQKTMKRGFGLTTTATSVKNDQSNTAILSPTRIGVYATAGFSLLRPNHYIPLHTLEKSADLPSIPYVVEHLLKRDIELPQMPFNPLKILRRTEELPWSVLLMLPRLRPAVHKRKTTVPKKVDAQEKEEFDGEVKVDSNDDHEMPLLSPGMIEETLEGIDNDSIIDVEGLSSIDSSSSSSSYDDSADDYKPPVVKRRRRCLKKRVKTDKDLNTNMKLAKAVEKTRKMQETNKKTLEIDKKIKKELDTSRTWDLIKVTDENKNYWFEQCEANDECVIKTNTNWWYAFGEHRIDAIGLEILFDANF</sequence>
<reference evidence="3" key="1">
    <citation type="journal article" date="2008" name="Nat. Genet.">
        <title>The Pristionchus pacificus genome provides a unique perspective on nematode lifestyle and parasitism.</title>
        <authorList>
            <person name="Dieterich C."/>
            <person name="Clifton S.W."/>
            <person name="Schuster L.N."/>
            <person name="Chinwalla A."/>
            <person name="Delehaunty K."/>
            <person name="Dinkelacker I."/>
            <person name="Fulton L."/>
            <person name="Fulton R."/>
            <person name="Godfrey J."/>
            <person name="Minx P."/>
            <person name="Mitreva M."/>
            <person name="Roeseler W."/>
            <person name="Tian H."/>
            <person name="Witte H."/>
            <person name="Yang S.P."/>
            <person name="Wilson R.K."/>
            <person name="Sommer R.J."/>
        </authorList>
    </citation>
    <scope>NUCLEOTIDE SEQUENCE [LARGE SCALE GENOMIC DNA]</scope>
    <source>
        <strain evidence="3">PS312</strain>
    </source>
</reference>
<name>A0A2A6BUZ4_PRIPA</name>
<accession>A0A8R1YJ38</accession>
<reference evidence="2" key="2">
    <citation type="submission" date="2022-06" db="UniProtKB">
        <authorList>
            <consortium name="EnsemblMetazoa"/>
        </authorList>
    </citation>
    <scope>IDENTIFICATION</scope>
    <source>
        <strain evidence="2">PS312</strain>
    </source>
</reference>
<dbReference type="Proteomes" id="UP000005239">
    <property type="component" value="Unassembled WGS sequence"/>
</dbReference>
<accession>A0A2A6BUZ4</accession>
<evidence type="ECO:0000256" key="1">
    <source>
        <dbReference type="SAM" id="MobiDB-lite"/>
    </source>
</evidence>
<evidence type="ECO:0000313" key="3">
    <source>
        <dbReference type="Proteomes" id="UP000005239"/>
    </source>
</evidence>
<gene>
    <name evidence="2" type="primary">WBGene00115700</name>
</gene>
<feature type="compositionally biased region" description="Basic and acidic residues" evidence="1">
    <location>
        <begin position="465"/>
        <end position="489"/>
    </location>
</feature>
<proteinExistence type="predicted"/>
<protein>
    <submittedName>
        <fullName evidence="2">Uncharacterized protein</fullName>
    </submittedName>
</protein>
<organism evidence="2 3">
    <name type="scientific">Pristionchus pacificus</name>
    <name type="common">Parasitic nematode worm</name>
    <dbReference type="NCBI Taxonomy" id="54126"/>
    <lineage>
        <taxon>Eukaryota</taxon>
        <taxon>Metazoa</taxon>
        <taxon>Ecdysozoa</taxon>
        <taxon>Nematoda</taxon>
        <taxon>Chromadorea</taxon>
        <taxon>Rhabditida</taxon>
        <taxon>Rhabditina</taxon>
        <taxon>Diplogasteromorpha</taxon>
        <taxon>Diplogasteroidea</taxon>
        <taxon>Neodiplogasteridae</taxon>
        <taxon>Pristionchus</taxon>
    </lineage>
</organism>
<evidence type="ECO:0000313" key="2">
    <source>
        <dbReference type="EnsemblMetazoa" id="PPA26146.1"/>
    </source>
</evidence>
<keyword evidence="3" id="KW-1185">Reference proteome</keyword>
<dbReference type="AlphaFoldDB" id="A0A2A6BUZ4"/>
<feature type="region of interest" description="Disordered" evidence="1">
    <location>
        <begin position="463"/>
        <end position="491"/>
    </location>
</feature>
<dbReference type="EnsemblMetazoa" id="PPA26146.1">
    <property type="protein sequence ID" value="PPA26146.1"/>
    <property type="gene ID" value="WBGene00115700"/>
</dbReference>